<proteinExistence type="predicted"/>
<name>A0A9P6Y143_9FUNG</name>
<organism evidence="1 2">
    <name type="scientific">Rhizopus delemar</name>
    <dbReference type="NCBI Taxonomy" id="936053"/>
    <lineage>
        <taxon>Eukaryota</taxon>
        <taxon>Fungi</taxon>
        <taxon>Fungi incertae sedis</taxon>
        <taxon>Mucoromycota</taxon>
        <taxon>Mucoromycotina</taxon>
        <taxon>Mucoromycetes</taxon>
        <taxon>Mucorales</taxon>
        <taxon>Mucorineae</taxon>
        <taxon>Rhizopodaceae</taxon>
        <taxon>Rhizopus</taxon>
    </lineage>
</organism>
<accession>A0A9P6Y143</accession>
<dbReference type="EMBL" id="JAANIU010007721">
    <property type="protein sequence ID" value="KAG1536882.1"/>
    <property type="molecule type" value="Genomic_DNA"/>
</dbReference>
<evidence type="ECO:0000313" key="1">
    <source>
        <dbReference type="EMBL" id="KAG1536882.1"/>
    </source>
</evidence>
<sequence length="153" mass="16357">MADDDRSRPQQCRRACADALGQVGVEFIRNPPTDVIGLETLEPTGSAKAGNPVQHPCRSGKNQESHNSLIMRFLCWDQPSAASSSGRIVNRSPTRPISAISKIGASPSLLIATMVPASLMPVRCWIAPLMPTATYSSGAMILPVWPTCRSLGT</sequence>
<dbReference type="AlphaFoldDB" id="A0A9P6Y143"/>
<keyword evidence="2" id="KW-1185">Reference proteome</keyword>
<evidence type="ECO:0000313" key="2">
    <source>
        <dbReference type="Proteomes" id="UP000740926"/>
    </source>
</evidence>
<protein>
    <submittedName>
        <fullName evidence="1">Uncharacterized protein</fullName>
    </submittedName>
</protein>
<dbReference type="Proteomes" id="UP000740926">
    <property type="component" value="Unassembled WGS sequence"/>
</dbReference>
<reference evidence="1 2" key="1">
    <citation type="journal article" date="2020" name="Microb. Genom.">
        <title>Genetic diversity of clinical and environmental Mucorales isolates obtained from an investigation of mucormycosis cases among solid organ transplant recipients.</title>
        <authorList>
            <person name="Nguyen M.H."/>
            <person name="Kaul D."/>
            <person name="Muto C."/>
            <person name="Cheng S.J."/>
            <person name="Richter R.A."/>
            <person name="Bruno V.M."/>
            <person name="Liu G."/>
            <person name="Beyhan S."/>
            <person name="Sundermann A.J."/>
            <person name="Mounaud S."/>
            <person name="Pasculle A.W."/>
            <person name="Nierman W.C."/>
            <person name="Driscoll E."/>
            <person name="Cumbie R."/>
            <person name="Clancy C.J."/>
            <person name="Dupont C.L."/>
        </authorList>
    </citation>
    <scope>NUCLEOTIDE SEQUENCE [LARGE SCALE GENOMIC DNA]</scope>
    <source>
        <strain evidence="1 2">GL24</strain>
    </source>
</reference>
<comment type="caution">
    <text evidence="1">The sequence shown here is derived from an EMBL/GenBank/DDBJ whole genome shotgun (WGS) entry which is preliminary data.</text>
</comment>
<gene>
    <name evidence="1" type="ORF">G6F50_014964</name>
</gene>